<feature type="domain" description="GST C-terminal" evidence="7">
    <location>
        <begin position="114"/>
        <end position="241"/>
    </location>
</feature>
<accession>A0A7S0ZZ28</accession>
<comment type="catalytic activity">
    <reaction evidence="5">
        <text>RX + glutathione = an S-substituted glutathione + a halide anion + H(+)</text>
        <dbReference type="Rhea" id="RHEA:16437"/>
        <dbReference type="ChEBI" id="CHEBI:15378"/>
        <dbReference type="ChEBI" id="CHEBI:16042"/>
        <dbReference type="ChEBI" id="CHEBI:17792"/>
        <dbReference type="ChEBI" id="CHEBI:57925"/>
        <dbReference type="ChEBI" id="CHEBI:90779"/>
        <dbReference type="EC" id="2.5.1.18"/>
    </reaction>
</comment>
<dbReference type="PANTHER" id="PTHR11571">
    <property type="entry name" value="GLUTATHIONE S-TRANSFERASE"/>
    <property type="match status" value="1"/>
</dbReference>
<gene>
    <name evidence="8" type="ORF">NSCI0253_LOCUS11686</name>
</gene>
<dbReference type="PROSITE" id="PS50404">
    <property type="entry name" value="GST_NTER"/>
    <property type="match status" value="1"/>
</dbReference>
<organism evidence="8">
    <name type="scientific">Noctiluca scintillans</name>
    <name type="common">Sea sparkle</name>
    <name type="synonym">Red tide dinoflagellate</name>
    <dbReference type="NCBI Taxonomy" id="2966"/>
    <lineage>
        <taxon>Eukaryota</taxon>
        <taxon>Sar</taxon>
        <taxon>Alveolata</taxon>
        <taxon>Dinophyceae</taxon>
        <taxon>Noctilucales</taxon>
        <taxon>Noctilucaceae</taxon>
        <taxon>Noctiluca</taxon>
    </lineage>
</organism>
<dbReference type="SUPFAM" id="SSF52833">
    <property type="entry name" value="Thioredoxin-like"/>
    <property type="match status" value="1"/>
</dbReference>
<evidence type="ECO:0000256" key="5">
    <source>
        <dbReference type="ARBA" id="ARBA00047960"/>
    </source>
</evidence>
<dbReference type="PROSITE" id="PS50405">
    <property type="entry name" value="GST_CTER"/>
    <property type="match status" value="1"/>
</dbReference>
<evidence type="ECO:0000259" key="6">
    <source>
        <dbReference type="PROSITE" id="PS50404"/>
    </source>
</evidence>
<protein>
    <recommendedName>
        <fullName evidence="3">glutathione transferase</fullName>
        <ecNumber evidence="3">2.5.1.18</ecNumber>
    </recommendedName>
</protein>
<evidence type="ECO:0000256" key="3">
    <source>
        <dbReference type="ARBA" id="ARBA00012452"/>
    </source>
</evidence>
<evidence type="ECO:0000256" key="2">
    <source>
        <dbReference type="ARBA" id="ARBA00005861"/>
    </source>
</evidence>
<proteinExistence type="inferred from homology"/>
<dbReference type="Pfam" id="PF14497">
    <property type="entry name" value="GST_C_3"/>
    <property type="match status" value="1"/>
</dbReference>
<dbReference type="Pfam" id="PF02798">
    <property type="entry name" value="GST_N"/>
    <property type="match status" value="1"/>
</dbReference>
<dbReference type="InterPro" id="IPR036282">
    <property type="entry name" value="Glutathione-S-Trfase_C_sf"/>
</dbReference>
<evidence type="ECO:0000256" key="4">
    <source>
        <dbReference type="ARBA" id="ARBA00022679"/>
    </source>
</evidence>
<dbReference type="InterPro" id="IPR010987">
    <property type="entry name" value="Glutathione-S-Trfase_C-like"/>
</dbReference>
<dbReference type="EMBL" id="HBFQ01016825">
    <property type="protein sequence ID" value="CAD8837338.1"/>
    <property type="molecule type" value="Transcribed_RNA"/>
</dbReference>
<keyword evidence="4" id="KW-0808">Transferase</keyword>
<comment type="similarity">
    <text evidence="2">Belongs to the GST superfamily. Mu family.</text>
</comment>
<dbReference type="InterPro" id="IPR004046">
    <property type="entry name" value="GST_C"/>
</dbReference>
<dbReference type="SUPFAM" id="SSF47616">
    <property type="entry name" value="GST C-terminal domain-like"/>
    <property type="match status" value="1"/>
</dbReference>
<sequence>MAQVLLALTRTQSSKQDLMEGKLTVGYWHIRGLAAPLRMMCVYSGVPFENATYIVNGEPGSWDTSAWLKDAKPALKAKNSLMNLPYVIDGDVVVTQSQACLQYLARKLGLYGEGVVENANVDQISSEVMDLRNGAVGVFYGGGLDKFYENTVPVSYGKFESWLEQQGTVYTVGPKPTAGDFHLWEMLDQHEMCAKDQGFASPIANFPRLQALYEAFRKEPTLESYFNGDMYKLSVNNKMAVWGA</sequence>
<dbReference type="Gene3D" id="3.40.30.10">
    <property type="entry name" value="Glutaredoxin"/>
    <property type="match status" value="1"/>
</dbReference>
<evidence type="ECO:0000259" key="7">
    <source>
        <dbReference type="PROSITE" id="PS50405"/>
    </source>
</evidence>
<dbReference type="InterPro" id="IPR004045">
    <property type="entry name" value="Glutathione_S-Trfase_N"/>
</dbReference>
<dbReference type="GO" id="GO:0004364">
    <property type="term" value="F:glutathione transferase activity"/>
    <property type="evidence" value="ECO:0007669"/>
    <property type="project" value="UniProtKB-EC"/>
</dbReference>
<dbReference type="EC" id="2.5.1.18" evidence="3"/>
<dbReference type="SFLD" id="SFLDS00019">
    <property type="entry name" value="Glutathione_Transferase_(cytos"/>
    <property type="match status" value="1"/>
</dbReference>
<dbReference type="AlphaFoldDB" id="A0A7S0ZZ28"/>
<dbReference type="GO" id="GO:0006749">
    <property type="term" value="P:glutathione metabolic process"/>
    <property type="evidence" value="ECO:0007669"/>
    <property type="project" value="TreeGrafter"/>
</dbReference>
<dbReference type="InterPro" id="IPR040079">
    <property type="entry name" value="Glutathione_S-Trfase"/>
</dbReference>
<dbReference type="CDD" id="cd03192">
    <property type="entry name" value="GST_C_Sigma_like"/>
    <property type="match status" value="1"/>
</dbReference>
<evidence type="ECO:0000256" key="1">
    <source>
        <dbReference type="ARBA" id="ARBA00003701"/>
    </source>
</evidence>
<name>A0A7S0ZZ28_NOCSC</name>
<reference evidence="8" key="1">
    <citation type="submission" date="2021-01" db="EMBL/GenBank/DDBJ databases">
        <authorList>
            <person name="Corre E."/>
            <person name="Pelletier E."/>
            <person name="Niang G."/>
            <person name="Scheremetjew M."/>
            <person name="Finn R."/>
            <person name="Kale V."/>
            <person name="Holt S."/>
            <person name="Cochrane G."/>
            <person name="Meng A."/>
            <person name="Brown T."/>
            <person name="Cohen L."/>
        </authorList>
    </citation>
    <scope>NUCLEOTIDE SEQUENCE</scope>
</reference>
<comment type="function">
    <text evidence="1">Conjugation of reduced glutathione to a wide number of exogenous and endogenous hydrophobic electrophiles.</text>
</comment>
<evidence type="ECO:0000313" key="8">
    <source>
        <dbReference type="EMBL" id="CAD8837338.1"/>
    </source>
</evidence>
<dbReference type="Gene3D" id="1.20.1050.10">
    <property type="match status" value="1"/>
</dbReference>
<dbReference type="InterPro" id="IPR050213">
    <property type="entry name" value="GST_superfamily"/>
</dbReference>
<feature type="domain" description="GST N-terminal" evidence="6">
    <location>
        <begin position="21"/>
        <end position="112"/>
    </location>
</feature>
<dbReference type="PANTHER" id="PTHR11571:SF222">
    <property type="entry name" value="GLUTATHIONE TRANSFERASE"/>
    <property type="match status" value="1"/>
</dbReference>
<dbReference type="InterPro" id="IPR036249">
    <property type="entry name" value="Thioredoxin-like_sf"/>
</dbReference>